<evidence type="ECO:0000259" key="10">
    <source>
        <dbReference type="Pfam" id="PF05193"/>
    </source>
</evidence>
<keyword evidence="12" id="KW-1185">Reference proteome</keyword>
<gene>
    <name evidence="11" type="ORF">J4051_01040</name>
</gene>
<dbReference type="SUPFAM" id="SSF63411">
    <property type="entry name" value="LuxS/MPP-like metallohydrolase"/>
    <property type="match status" value="4"/>
</dbReference>
<feature type="domain" description="Peptidase M16 N-terminal" evidence="9">
    <location>
        <begin position="46"/>
        <end position="160"/>
    </location>
</feature>
<evidence type="ECO:0000313" key="12">
    <source>
        <dbReference type="Proteomes" id="UP000681315"/>
    </source>
</evidence>
<dbReference type="InterPro" id="IPR007863">
    <property type="entry name" value="Peptidase_M16_C"/>
</dbReference>
<sequence>MRNILSFIIYFIALSGFSQGLVQDSVLIKKQLNNGLTYYIYPTDKVEGEAHFQLFVKVGSLQETEDQRGLAHFLEHMAFNGTKHFEANELIEFLENKGSKFGHDLNAHTSFEETIYKLKIPTKDVTVVDSTLTIMSDWVNGLLLDPLEVEKERGVVLSEWLSKQSPKIQSTQVFLDVLLNKSFYSERKVIGDTTSLRHFKIEELRAFYEKWYDPSLIAVAITGDINPKMIEQAIIEKFADIPSKKPVPTIGSIPDYTIDSLIVYSDQWTKKTELNYIQLQDVFKGVNTETAYENYLMRSVLNKLTSERLAKLSFDDNHYTQGNISIGNFLESKGALVATIELKPEKALEGINEFNTHFQQIFQYGFSSLEIEKIKKTMLGSFKRSVSDQKSISASGMIRQMYQDFFYGNMIISLEDEYQLMKNSFSKLDSIQVLKALKANKKDTPFHYLLTTNSDDSKRLPNRQELISAAKKIKTQKATPYKDTIDVPEVLLNETPKGGTVQRVVAIPEIDAQEIHLSNGAMVVYKKSPLDQNKILLAGFRKGGFYAVDSTNYLNAQYTAPTVSMSGYGDFSREALSYYLAGNSAKVQFLIDRTRSGLFGSTNTKDIKTFFELFYLKATQPRVDSLLFNQLKEMAIAKISNKPESAKEKFQEEFKYIVRGKDYTTVSQSKESLETNLQQQAITDIYNNYFGVADNYVLTLITDKELEDILPYIKTYIGGIPKGEFDNSYKYKPHPIHKKDVDYIKHNGDSPKAVFSLVFQQDHKLKDIPNLEVQNQLLEAILKLKLNKRLREELGVVYGVSVSISATSHPTPLSRQTIALVCDPSDVDMITTEIKSILKGVGSGKTNIAQHLETVKTNLIKNFHINKQRNSFWTKSIRDYYFNQYDNWEFVTDYEALVNKVSATDLSKNAKTYFLKTPRIKAVLYPKNY</sequence>
<evidence type="ECO:0000256" key="2">
    <source>
        <dbReference type="ARBA" id="ARBA00007261"/>
    </source>
</evidence>
<evidence type="ECO:0000256" key="1">
    <source>
        <dbReference type="ARBA" id="ARBA00001947"/>
    </source>
</evidence>
<dbReference type="Gene3D" id="3.30.830.10">
    <property type="entry name" value="Metalloenzyme, LuxS/M16 peptidase-like"/>
    <property type="match status" value="4"/>
</dbReference>
<dbReference type="PROSITE" id="PS00143">
    <property type="entry name" value="INSULINASE"/>
    <property type="match status" value="1"/>
</dbReference>
<dbReference type="Proteomes" id="UP000681315">
    <property type="component" value="Unassembled WGS sequence"/>
</dbReference>
<dbReference type="InterPro" id="IPR011765">
    <property type="entry name" value="Pept_M16_N"/>
</dbReference>
<comment type="cofactor">
    <cofactor evidence="1">
        <name>Zn(2+)</name>
        <dbReference type="ChEBI" id="CHEBI:29105"/>
    </cofactor>
</comment>
<evidence type="ECO:0000256" key="6">
    <source>
        <dbReference type="ARBA" id="ARBA00022833"/>
    </source>
</evidence>
<dbReference type="RefSeq" id="WP_208231752.1">
    <property type="nucleotide sequence ID" value="NZ_JAGEVG010000001.1"/>
</dbReference>
<dbReference type="Pfam" id="PF05193">
    <property type="entry name" value="Peptidase_M16_C"/>
    <property type="match status" value="2"/>
</dbReference>
<evidence type="ECO:0000256" key="4">
    <source>
        <dbReference type="ARBA" id="ARBA00022723"/>
    </source>
</evidence>
<dbReference type="PANTHER" id="PTHR43690:SF17">
    <property type="entry name" value="PROTEIN YHJJ"/>
    <property type="match status" value="1"/>
</dbReference>
<keyword evidence="7" id="KW-0482">Metalloprotease</keyword>
<dbReference type="InterPro" id="IPR050626">
    <property type="entry name" value="Peptidase_M16"/>
</dbReference>
<evidence type="ECO:0000313" key="11">
    <source>
        <dbReference type="EMBL" id="MBO3096836.1"/>
    </source>
</evidence>
<reference evidence="11 12" key="1">
    <citation type="submission" date="2021-03" db="EMBL/GenBank/DDBJ databases">
        <title>Gelidibacter sp. nov., isolated from costal sediment.</title>
        <authorList>
            <person name="Lun K.-Y."/>
        </authorList>
    </citation>
    <scope>NUCLEOTIDE SEQUENCE [LARGE SCALE GENOMIC DNA]</scope>
    <source>
        <strain evidence="11 12">DF109</strain>
    </source>
</reference>
<dbReference type="Pfam" id="PF00675">
    <property type="entry name" value="Peptidase_M16"/>
    <property type="match status" value="1"/>
</dbReference>
<evidence type="ECO:0000259" key="9">
    <source>
        <dbReference type="Pfam" id="PF00675"/>
    </source>
</evidence>
<evidence type="ECO:0000256" key="8">
    <source>
        <dbReference type="RuleBase" id="RU004447"/>
    </source>
</evidence>
<keyword evidence="4" id="KW-0479">Metal-binding</keyword>
<feature type="domain" description="Peptidase M16 C-terminal" evidence="10">
    <location>
        <begin position="200"/>
        <end position="377"/>
    </location>
</feature>
<name>A0ABS3SMA6_9FLAO</name>
<keyword evidence="3" id="KW-0645">Protease</keyword>
<dbReference type="InterPro" id="IPR011249">
    <property type="entry name" value="Metalloenz_LuxS/M16"/>
</dbReference>
<accession>A0ABS3SMA6</accession>
<protein>
    <submittedName>
        <fullName evidence="11">Insulinase family protein</fullName>
    </submittedName>
</protein>
<keyword evidence="6" id="KW-0862">Zinc</keyword>
<evidence type="ECO:0000256" key="3">
    <source>
        <dbReference type="ARBA" id="ARBA00022670"/>
    </source>
</evidence>
<feature type="domain" description="Peptidase M16 C-terminal" evidence="10">
    <location>
        <begin position="677"/>
        <end position="843"/>
    </location>
</feature>
<evidence type="ECO:0000256" key="7">
    <source>
        <dbReference type="ARBA" id="ARBA00023049"/>
    </source>
</evidence>
<evidence type="ECO:0000256" key="5">
    <source>
        <dbReference type="ARBA" id="ARBA00022801"/>
    </source>
</evidence>
<proteinExistence type="inferred from homology"/>
<keyword evidence="5" id="KW-0378">Hydrolase</keyword>
<organism evidence="11 12">
    <name type="scientific">Gelidibacter pelagius</name>
    <dbReference type="NCBI Taxonomy" id="2819985"/>
    <lineage>
        <taxon>Bacteria</taxon>
        <taxon>Pseudomonadati</taxon>
        <taxon>Bacteroidota</taxon>
        <taxon>Flavobacteriia</taxon>
        <taxon>Flavobacteriales</taxon>
        <taxon>Flavobacteriaceae</taxon>
        <taxon>Gelidibacter</taxon>
    </lineage>
</organism>
<dbReference type="InterPro" id="IPR001431">
    <property type="entry name" value="Pept_M16_Zn_BS"/>
</dbReference>
<comment type="similarity">
    <text evidence="2 8">Belongs to the peptidase M16 family.</text>
</comment>
<dbReference type="EMBL" id="JAGEVG010000001">
    <property type="protein sequence ID" value="MBO3096836.1"/>
    <property type="molecule type" value="Genomic_DNA"/>
</dbReference>
<dbReference type="PANTHER" id="PTHR43690">
    <property type="entry name" value="NARDILYSIN"/>
    <property type="match status" value="1"/>
</dbReference>
<comment type="caution">
    <text evidence="11">The sequence shown here is derived from an EMBL/GenBank/DDBJ whole genome shotgun (WGS) entry which is preliminary data.</text>
</comment>